<keyword evidence="3" id="KW-1003">Cell membrane</keyword>
<dbReference type="PANTHER" id="PTHR33406:SF6">
    <property type="entry name" value="MEMBRANE PROTEIN YDGH-RELATED"/>
    <property type="match status" value="1"/>
</dbReference>
<keyword evidence="4 8" id="KW-0812">Transmembrane</keyword>
<dbReference type="InterPro" id="IPR050545">
    <property type="entry name" value="Mycobact_MmpL"/>
</dbReference>
<dbReference type="SUPFAM" id="SSF82866">
    <property type="entry name" value="Multidrug efflux transporter AcrB transmembrane domain"/>
    <property type="match status" value="2"/>
</dbReference>
<dbReference type="eggNOG" id="COG2409">
    <property type="taxonomic scope" value="Bacteria"/>
</dbReference>
<keyword evidence="6 8" id="KW-0472">Membrane</keyword>
<comment type="similarity">
    <text evidence="2">Belongs to the resistance-nodulation-cell division (RND) (TC 2.A.6) family. MmpL subfamily.</text>
</comment>
<evidence type="ECO:0000256" key="5">
    <source>
        <dbReference type="ARBA" id="ARBA00022989"/>
    </source>
</evidence>
<dbReference type="PROSITE" id="PS50156">
    <property type="entry name" value="SSD"/>
    <property type="match status" value="1"/>
</dbReference>
<dbReference type="STRING" id="479433.Caci_2330"/>
<dbReference type="HOGENOM" id="CLU_005108_4_1_11"/>
<feature type="transmembrane region" description="Helical" evidence="8">
    <location>
        <begin position="598"/>
        <end position="617"/>
    </location>
</feature>
<feature type="transmembrane region" description="Helical" evidence="8">
    <location>
        <begin position="197"/>
        <end position="214"/>
    </location>
</feature>
<feature type="transmembrane region" description="Helical" evidence="8">
    <location>
        <begin position="297"/>
        <end position="318"/>
    </location>
</feature>
<dbReference type="Proteomes" id="UP000000851">
    <property type="component" value="Chromosome"/>
</dbReference>
<dbReference type="KEGG" id="cai:Caci_2330"/>
<feature type="transmembrane region" description="Helical" evidence="8">
    <location>
        <begin position="541"/>
        <end position="558"/>
    </location>
</feature>
<evidence type="ECO:0000256" key="4">
    <source>
        <dbReference type="ARBA" id="ARBA00022692"/>
    </source>
</evidence>
<evidence type="ECO:0000259" key="9">
    <source>
        <dbReference type="PROSITE" id="PS50156"/>
    </source>
</evidence>
<evidence type="ECO:0000256" key="7">
    <source>
        <dbReference type="SAM" id="MobiDB-lite"/>
    </source>
</evidence>
<dbReference type="Gene3D" id="1.20.1640.10">
    <property type="entry name" value="Multidrug efflux transporter AcrB transmembrane domain"/>
    <property type="match status" value="2"/>
</dbReference>
<name>C7QJM5_CATAD</name>
<feature type="transmembrane region" description="Helical" evidence="8">
    <location>
        <begin position="254"/>
        <end position="276"/>
    </location>
</feature>
<accession>C7QJM5</accession>
<dbReference type="InterPro" id="IPR000731">
    <property type="entry name" value="SSD"/>
</dbReference>
<feature type="domain" description="SSD" evidence="9">
    <location>
        <begin position="219"/>
        <end position="351"/>
    </location>
</feature>
<dbReference type="PANTHER" id="PTHR33406">
    <property type="entry name" value="MEMBRANE PROTEIN MJ1562-RELATED"/>
    <property type="match status" value="1"/>
</dbReference>
<feature type="transmembrane region" description="Helical" evidence="8">
    <location>
        <begin position="27"/>
        <end position="45"/>
    </location>
</feature>
<gene>
    <name evidence="10" type="ordered locus">Caci_2330</name>
</gene>
<dbReference type="InParanoid" id="C7QJM5"/>
<feature type="region of interest" description="Disordered" evidence="7">
    <location>
        <begin position="710"/>
        <end position="730"/>
    </location>
</feature>
<feature type="transmembrane region" description="Helical" evidence="8">
    <location>
        <begin position="389"/>
        <end position="409"/>
    </location>
</feature>
<feature type="transmembrane region" description="Helical" evidence="8">
    <location>
        <begin position="638"/>
        <end position="664"/>
    </location>
</feature>
<evidence type="ECO:0000313" key="11">
    <source>
        <dbReference type="Proteomes" id="UP000000851"/>
    </source>
</evidence>
<protein>
    <submittedName>
        <fullName evidence="10">MMPL domain protein</fullName>
    </submittedName>
</protein>
<dbReference type="Pfam" id="PF03176">
    <property type="entry name" value="MMPL"/>
    <property type="match status" value="2"/>
</dbReference>
<evidence type="ECO:0000256" key="3">
    <source>
        <dbReference type="ARBA" id="ARBA00022475"/>
    </source>
</evidence>
<keyword evidence="5 8" id="KW-1133">Transmembrane helix</keyword>
<evidence type="ECO:0000256" key="8">
    <source>
        <dbReference type="SAM" id="Phobius"/>
    </source>
</evidence>
<feature type="transmembrane region" description="Helical" evidence="8">
    <location>
        <begin position="221"/>
        <end position="242"/>
    </location>
</feature>
<feature type="transmembrane region" description="Helical" evidence="8">
    <location>
        <begin position="565"/>
        <end position="586"/>
    </location>
</feature>
<evidence type="ECO:0000313" key="10">
    <source>
        <dbReference type="EMBL" id="ACU71248.1"/>
    </source>
</evidence>
<feature type="transmembrane region" description="Helical" evidence="8">
    <location>
        <begin position="330"/>
        <end position="357"/>
    </location>
</feature>
<evidence type="ECO:0000256" key="2">
    <source>
        <dbReference type="ARBA" id="ARBA00010157"/>
    </source>
</evidence>
<evidence type="ECO:0000256" key="1">
    <source>
        <dbReference type="ARBA" id="ARBA00004651"/>
    </source>
</evidence>
<organism evidence="10 11">
    <name type="scientific">Catenulispora acidiphila (strain DSM 44928 / JCM 14897 / NBRC 102108 / NRRL B-24433 / ID139908)</name>
    <dbReference type="NCBI Taxonomy" id="479433"/>
    <lineage>
        <taxon>Bacteria</taxon>
        <taxon>Bacillati</taxon>
        <taxon>Actinomycetota</taxon>
        <taxon>Actinomycetes</taxon>
        <taxon>Catenulisporales</taxon>
        <taxon>Catenulisporaceae</taxon>
        <taxon>Catenulispora</taxon>
    </lineage>
</organism>
<reference evidence="10 11" key="1">
    <citation type="journal article" date="2009" name="Stand. Genomic Sci.">
        <title>Complete genome sequence of Catenulispora acidiphila type strain (ID 139908).</title>
        <authorList>
            <person name="Copeland A."/>
            <person name="Lapidus A."/>
            <person name="Glavina Del Rio T."/>
            <person name="Nolan M."/>
            <person name="Lucas S."/>
            <person name="Chen F."/>
            <person name="Tice H."/>
            <person name="Cheng J.F."/>
            <person name="Bruce D."/>
            <person name="Goodwin L."/>
            <person name="Pitluck S."/>
            <person name="Mikhailova N."/>
            <person name="Pati A."/>
            <person name="Ivanova N."/>
            <person name="Mavromatis K."/>
            <person name="Chen A."/>
            <person name="Palaniappan K."/>
            <person name="Chain P."/>
            <person name="Land M."/>
            <person name="Hauser L."/>
            <person name="Chang Y.J."/>
            <person name="Jeffries C.D."/>
            <person name="Chertkov O."/>
            <person name="Brettin T."/>
            <person name="Detter J.C."/>
            <person name="Han C."/>
            <person name="Ali Z."/>
            <person name="Tindall B.J."/>
            <person name="Goker M."/>
            <person name="Bristow J."/>
            <person name="Eisen J.A."/>
            <person name="Markowitz V."/>
            <person name="Hugenholtz P."/>
            <person name="Kyrpides N.C."/>
            <person name="Klenk H.P."/>
        </authorList>
    </citation>
    <scope>NUCLEOTIDE SEQUENCE [LARGE SCALE GENOMIC DNA]</scope>
    <source>
        <strain evidence="11">DSM 44928 / JCM 14897 / NBRC 102108 / NRRL B-24433 / ID139908</strain>
    </source>
</reference>
<keyword evidence="11" id="KW-1185">Reference proteome</keyword>
<proteinExistence type="inferred from homology"/>
<evidence type="ECO:0000256" key="6">
    <source>
        <dbReference type="ARBA" id="ARBA00023136"/>
    </source>
</evidence>
<dbReference type="InterPro" id="IPR004869">
    <property type="entry name" value="MMPL_dom"/>
</dbReference>
<dbReference type="RefSeq" id="WP_012786541.1">
    <property type="nucleotide sequence ID" value="NC_013131.1"/>
</dbReference>
<sequence length="730" mass="76911">MSGNALTNADSEPGAFARVVSGRKSKWVVFGVWILLIIALGGFASKLNGVEKNDSAAWLPKSAESTQELKLEGAFHPNWYPAILFFERDGGLNAADHAQIDKTVAALKVSAKPAAVNMVVHEAVLTQEVTDGPNAGKAAQVIVPLNLGNDGWNKLPDTIKAVKAAMGPASAGEKVYVTGPMGEAADEADSFKNINGSLTYITLGVVILILLIAYRSPILWFIPILSAGGALFVGEGIIYLLAKHAGLTVNGQAAFILVVLLLGAGTDYALLLIARYREELRRYEDRHEAMAHALHRAGPALVASSTTVAVSMLILLVAEMNSTKGMGPVLAIGVLVDLLAMLTLMPALVVICGRWIFWPVKPTVGSEEPTQHGVWARIGKRIAVRPRTVWVATALLLLIGAAGMTQLHAHQMASADNFVNKPDSVVGAELQARYFPPSSGQSLDIIGNAAKVDAVTAALKTVPGIDPSSVGTPTTVPQQIVGGHFYVEAMPKDPADSNAAKDTVARVRTALRAIPGAEAKVGSGSAMLVDVDHATRHDNEWIIPITLIAVFIILGLLLRAFVAPLLLIITVILSLGASLGLSALAFKAFGWNGVDTSMPLYAFVFLVALGIDYNIFLMTRIREESVRRGTRRGALVGLSATGGVITWAGLVLAATFGVLAGLPIVTFAEIGFAVALGVLLDTMIVRSVLVTALTLDIGKVMWWPSQLSKADEPGGGTLDSARSADDSVLV</sequence>
<comment type="subcellular location">
    <subcellularLocation>
        <location evidence="1">Cell membrane</location>
        <topology evidence="1">Multi-pass membrane protein</topology>
    </subcellularLocation>
</comment>
<dbReference type="GO" id="GO:0005886">
    <property type="term" value="C:plasma membrane"/>
    <property type="evidence" value="ECO:0007669"/>
    <property type="project" value="UniProtKB-SubCell"/>
</dbReference>
<dbReference type="EMBL" id="CP001700">
    <property type="protein sequence ID" value="ACU71248.1"/>
    <property type="molecule type" value="Genomic_DNA"/>
</dbReference>
<dbReference type="AlphaFoldDB" id="C7QJM5"/>